<dbReference type="PANTHER" id="PTHR33841">
    <property type="entry name" value="DNA METHYLTRANSFERASE YEEA-RELATED"/>
    <property type="match status" value="1"/>
</dbReference>
<dbReference type="SUPFAM" id="SSF53335">
    <property type="entry name" value="S-adenosyl-L-methionine-dependent methyltransferases"/>
    <property type="match status" value="1"/>
</dbReference>
<keyword evidence="4" id="KW-0808">Transferase</keyword>
<dbReference type="InterPro" id="IPR050953">
    <property type="entry name" value="N4_N6_ade-DNA_methylase"/>
</dbReference>
<proteinExistence type="inferred from homology"/>
<keyword evidence="8" id="KW-0540">Nuclease</keyword>
<dbReference type="Gene3D" id="3.40.50.150">
    <property type="entry name" value="Vaccinia Virus protein VP39"/>
    <property type="match status" value="1"/>
</dbReference>
<comment type="catalytic activity">
    <reaction evidence="6">
        <text>a 2'-deoxyadenosine in DNA + S-adenosyl-L-methionine = an N(6)-methyl-2'-deoxyadenosine in DNA + S-adenosyl-L-homocysteine + H(+)</text>
        <dbReference type="Rhea" id="RHEA:15197"/>
        <dbReference type="Rhea" id="RHEA-COMP:12418"/>
        <dbReference type="Rhea" id="RHEA-COMP:12419"/>
        <dbReference type="ChEBI" id="CHEBI:15378"/>
        <dbReference type="ChEBI" id="CHEBI:57856"/>
        <dbReference type="ChEBI" id="CHEBI:59789"/>
        <dbReference type="ChEBI" id="CHEBI:90615"/>
        <dbReference type="ChEBI" id="CHEBI:90616"/>
        <dbReference type="EC" id="2.1.1.72"/>
    </reaction>
</comment>
<evidence type="ECO:0000256" key="3">
    <source>
        <dbReference type="ARBA" id="ARBA00022603"/>
    </source>
</evidence>
<accession>A0ABQ6B3K6</accession>
<dbReference type="PRINTS" id="PR00507">
    <property type="entry name" value="N12N6MTFRASE"/>
</dbReference>
<evidence type="ECO:0000313" key="9">
    <source>
        <dbReference type="Proteomes" id="UP001156905"/>
    </source>
</evidence>
<dbReference type="RefSeq" id="WP_284270917.1">
    <property type="nucleotide sequence ID" value="NZ_BSOW01000023.1"/>
</dbReference>
<evidence type="ECO:0000256" key="4">
    <source>
        <dbReference type="ARBA" id="ARBA00022679"/>
    </source>
</evidence>
<evidence type="ECO:0000256" key="5">
    <source>
        <dbReference type="ARBA" id="ARBA00022747"/>
    </source>
</evidence>
<reference evidence="9" key="1">
    <citation type="journal article" date="2019" name="Int. J. Syst. Evol. Microbiol.">
        <title>The Global Catalogue of Microorganisms (GCM) 10K type strain sequencing project: providing services to taxonomists for standard genome sequencing and annotation.</title>
        <authorList>
            <consortium name="The Broad Institute Genomics Platform"/>
            <consortium name="The Broad Institute Genome Sequencing Center for Infectious Disease"/>
            <person name="Wu L."/>
            <person name="Ma J."/>
        </authorList>
    </citation>
    <scope>NUCLEOTIDE SEQUENCE [LARGE SCALE GENOMIC DNA]</scope>
    <source>
        <strain evidence="9">NBRC 102520</strain>
    </source>
</reference>
<name>A0ABQ6B3K6_9BRAD</name>
<comment type="similarity">
    <text evidence="1">Belongs to the N(4)/N(6)-methyltransferase family.</text>
</comment>
<organism evidence="8 9">
    <name type="scientific">Bradyrhizobium iriomotense</name>
    <dbReference type="NCBI Taxonomy" id="441950"/>
    <lineage>
        <taxon>Bacteria</taxon>
        <taxon>Pseudomonadati</taxon>
        <taxon>Pseudomonadota</taxon>
        <taxon>Alphaproteobacteria</taxon>
        <taxon>Hyphomicrobiales</taxon>
        <taxon>Nitrobacteraceae</taxon>
        <taxon>Bradyrhizobium</taxon>
    </lineage>
</organism>
<dbReference type="EMBL" id="BSOW01000023">
    <property type="protein sequence ID" value="GLR89024.1"/>
    <property type="molecule type" value="Genomic_DNA"/>
</dbReference>
<dbReference type="GO" id="GO:0004519">
    <property type="term" value="F:endonuclease activity"/>
    <property type="evidence" value="ECO:0007669"/>
    <property type="project" value="UniProtKB-KW"/>
</dbReference>
<gene>
    <name evidence="8" type="ORF">GCM10007857_57370</name>
</gene>
<feature type="domain" description="DNA methylase adenine-specific" evidence="7">
    <location>
        <begin position="308"/>
        <end position="539"/>
    </location>
</feature>
<evidence type="ECO:0000313" key="8">
    <source>
        <dbReference type="EMBL" id="GLR89024.1"/>
    </source>
</evidence>
<dbReference type="InterPro" id="IPR029063">
    <property type="entry name" value="SAM-dependent_MTases_sf"/>
</dbReference>
<keyword evidence="3" id="KW-0489">Methyltransferase</keyword>
<evidence type="ECO:0000259" key="7">
    <source>
        <dbReference type="Pfam" id="PF02384"/>
    </source>
</evidence>
<keyword evidence="5" id="KW-0680">Restriction system</keyword>
<evidence type="ECO:0000256" key="2">
    <source>
        <dbReference type="ARBA" id="ARBA00011900"/>
    </source>
</evidence>
<dbReference type="EC" id="2.1.1.72" evidence="2"/>
<dbReference type="InterPro" id="IPR003356">
    <property type="entry name" value="DNA_methylase_A-5"/>
</dbReference>
<dbReference type="PROSITE" id="PS00092">
    <property type="entry name" value="N6_MTASE"/>
    <property type="match status" value="1"/>
</dbReference>
<sequence>MTSAAYKQVLEATGYLGANGRAAPGLVRADDPRAAKMRAVFFDERVGLQADAVFSAQSAPTSIFKDAGATEPSDEDLRRWHEAAWNVGVAPLLWIVTPTDVRLYDCYASPEQTGGQPKHAPQAIDRFVLQSGERLRALDVQCGRVATETGAFWSSAIGSSINRRHRVDRELLAEISALEDRLTDLSVPQTERALAHARDIAQRFIGRCIFTWYLLDRGIAQPFLPKNVPADLSAMFATPSNAFALFDWLRTTFNGDLFPMDDPGAEREQLTSKHLELIRDFVEGRSLIPERLGQGRLFRFRFNAIPVDLISSIYQQFARTSAADEARSQGLHYTPIELVHLALDPVFEGLAANAAVIDPACGSGAFLVEAFRRLVWRAAEGKPASRELVRHILYTQLFGIDINRAALGIAAFSLYLAALELDEQPISNIRDLKFDRLIDTTLFEADSLGDNLPTQIVNRHFDAVVGNPPWTFVKKDGGAERRRASDTSTLRPRRSPDQAFLSLGADLAGESGRVGMVMKATPFFSKDVHAVAARNHLFERLAPVALINLSYLRREDLFPDAIGPAILFFARCGLGPQSDRMLVGSIPWTPDFRRTGVFGLGPGEIRSIPLKRVLAAPPILKAATFGTVRDGWLIERLENEFPRFDALLNTLQRDPIANRGQGFQVRGDANTPPAAYRRLKVVTPEKFSAFRLDWDSLDKFTHKTLHRPRRESIFRGPLLLCSKVGNESGAQRGRYSAAVSQDDVLFTQNFYGVSFVGTETKYAFALSGILNSSLTAFQFAFGGPTWGLERPTVEPHDLLSLRIPDLTEVDRELLAELIRAEKKVAADPSSSACLTALDEAVFDVYELDADERTLARDSVERARYLIFENRSERAGLITPPNATALRAYARQVAQTVDAYLRARNERHLEAVVYPARLTKGDLASGVPGVTAVRFLMASGGPGREPVVRDGDPAELDALAALLRGQFDAAIPPYLNERRQIRLYGSGDLFILKPSEVRNWSRTAGLNDADVILADHWLRRGDAVAHA</sequence>
<dbReference type="PANTHER" id="PTHR33841:SF1">
    <property type="entry name" value="DNA METHYLTRANSFERASE A"/>
    <property type="match status" value="1"/>
</dbReference>
<dbReference type="Proteomes" id="UP001156905">
    <property type="component" value="Unassembled WGS sequence"/>
</dbReference>
<keyword evidence="8" id="KW-0255">Endonuclease</keyword>
<comment type="caution">
    <text evidence="8">The sequence shown here is derived from an EMBL/GenBank/DDBJ whole genome shotgun (WGS) entry which is preliminary data.</text>
</comment>
<keyword evidence="8" id="KW-0378">Hydrolase</keyword>
<protein>
    <recommendedName>
        <fullName evidence="2">site-specific DNA-methyltransferase (adenine-specific)</fullName>
        <ecNumber evidence="2">2.1.1.72</ecNumber>
    </recommendedName>
</protein>
<keyword evidence="9" id="KW-1185">Reference proteome</keyword>
<dbReference type="Pfam" id="PF02384">
    <property type="entry name" value="N6_Mtase"/>
    <property type="match status" value="1"/>
</dbReference>
<evidence type="ECO:0000256" key="1">
    <source>
        <dbReference type="ARBA" id="ARBA00006594"/>
    </source>
</evidence>
<dbReference type="InterPro" id="IPR002052">
    <property type="entry name" value="DNA_methylase_N6_adenine_CS"/>
</dbReference>
<evidence type="ECO:0000256" key="6">
    <source>
        <dbReference type="ARBA" id="ARBA00047942"/>
    </source>
</evidence>